<protein>
    <submittedName>
        <fullName evidence="1">Uncharacterized protein</fullName>
    </submittedName>
</protein>
<name>A0ABV2LFD6_9HYPH</name>
<dbReference type="EMBL" id="JBEPMM010000028">
    <property type="protein sequence ID" value="MET3695445.1"/>
    <property type="molecule type" value="Genomic_DNA"/>
</dbReference>
<keyword evidence="2" id="KW-1185">Reference proteome</keyword>
<evidence type="ECO:0000313" key="1">
    <source>
        <dbReference type="EMBL" id="MET3695445.1"/>
    </source>
</evidence>
<reference evidence="1 2" key="1">
    <citation type="submission" date="2024-06" db="EMBL/GenBank/DDBJ databases">
        <title>Genomic Encyclopedia of Type Strains, Phase IV (KMG-IV): sequencing the most valuable type-strain genomes for metagenomic binning, comparative biology and taxonomic classification.</title>
        <authorList>
            <person name="Goeker M."/>
        </authorList>
    </citation>
    <scope>NUCLEOTIDE SEQUENCE [LARGE SCALE GENOMIC DNA]</scope>
    <source>
        <strain evidence="1 2">DSM 21331</strain>
    </source>
</reference>
<dbReference type="Proteomes" id="UP001549145">
    <property type="component" value="Unassembled WGS sequence"/>
</dbReference>
<evidence type="ECO:0000313" key="2">
    <source>
        <dbReference type="Proteomes" id="UP001549145"/>
    </source>
</evidence>
<proteinExistence type="predicted"/>
<comment type="caution">
    <text evidence="1">The sequence shown here is derived from an EMBL/GenBank/DDBJ whole genome shotgun (WGS) entry which is preliminary data.</text>
</comment>
<sequence>MRSLFQAGSVEGVGGYEADDTGEMKGCDIAPAGSFTVQAAPVTEPAEAPLDAPVELTPFVVHDLCGFAGFGSLVSEGSGRQAAQGHVGSISTVTAGQLLQSA</sequence>
<accession>A0ABV2LFD6</accession>
<gene>
    <name evidence="1" type="ORF">ABID43_005013</name>
</gene>
<dbReference type="RefSeq" id="WP_238282533.1">
    <property type="nucleotide sequence ID" value="NZ_BPQL01000178.1"/>
</dbReference>
<organism evidence="1 2">
    <name type="scientific">Methylobacterium goesingense</name>
    <dbReference type="NCBI Taxonomy" id="243690"/>
    <lineage>
        <taxon>Bacteria</taxon>
        <taxon>Pseudomonadati</taxon>
        <taxon>Pseudomonadota</taxon>
        <taxon>Alphaproteobacteria</taxon>
        <taxon>Hyphomicrobiales</taxon>
        <taxon>Methylobacteriaceae</taxon>
        <taxon>Methylobacterium</taxon>
    </lineage>
</organism>